<comment type="function">
    <text evidence="15">Probably involved in polymerization and/or export of exopolysaccharide EPS I which functions as a virulence factor. May be involved in an ATP-dependent process in the pathway for EPS I production, possibly export of the trimeric repeat units across the inner membrane or their polymerization.</text>
</comment>
<feature type="transmembrane region" description="Helical" evidence="19">
    <location>
        <begin position="33"/>
        <end position="51"/>
    </location>
</feature>
<dbReference type="NCBIfam" id="TIGR01007">
    <property type="entry name" value="eps_fam"/>
    <property type="match status" value="1"/>
</dbReference>
<evidence type="ECO:0000256" key="10">
    <source>
        <dbReference type="ARBA" id="ARBA00022989"/>
    </source>
</evidence>
<dbReference type="GO" id="GO:0042802">
    <property type="term" value="F:identical protein binding"/>
    <property type="evidence" value="ECO:0007669"/>
    <property type="project" value="UniProtKB-ARBA"/>
</dbReference>
<keyword evidence="18" id="KW-0175">Coiled coil</keyword>
<keyword evidence="8 23" id="KW-0418">Kinase</keyword>
<feature type="domain" description="Tyrosine-protein kinase G-rich" evidence="22">
    <location>
        <begin position="387"/>
        <end position="466"/>
    </location>
</feature>
<dbReference type="PANTHER" id="PTHR32309:SF32">
    <property type="entry name" value="TYROSINE-PROTEIN KINASE ETK-RELATED"/>
    <property type="match status" value="1"/>
</dbReference>
<accession>A0A242N1C6</accession>
<dbReference type="GO" id="GO:0005886">
    <property type="term" value="C:plasma membrane"/>
    <property type="evidence" value="ECO:0007669"/>
    <property type="project" value="UniProtKB-SubCell"/>
</dbReference>
<dbReference type="GO" id="GO:0000271">
    <property type="term" value="P:polysaccharide biosynthetic process"/>
    <property type="evidence" value="ECO:0007669"/>
    <property type="project" value="UniProtKB-KW"/>
</dbReference>
<comment type="similarity">
    <text evidence="2">Belongs to the etk/wzc family.</text>
</comment>
<evidence type="ECO:0000256" key="16">
    <source>
        <dbReference type="ARBA" id="ARBA00067833"/>
    </source>
</evidence>
<dbReference type="InterPro" id="IPR050445">
    <property type="entry name" value="Bact_polysacc_biosynth/exp"/>
</dbReference>
<dbReference type="AlphaFoldDB" id="A0A242N1C6"/>
<dbReference type="Pfam" id="PF23607">
    <property type="entry name" value="WZC_N"/>
    <property type="match status" value="1"/>
</dbReference>
<gene>
    <name evidence="23" type="ORF">PAMC26577_07575</name>
</gene>
<evidence type="ECO:0000313" key="23">
    <source>
        <dbReference type="EMBL" id="OTP77478.1"/>
    </source>
</evidence>
<keyword evidence="10 19" id="KW-1133">Transmembrane helix</keyword>
<evidence type="ECO:0000313" key="24">
    <source>
        <dbReference type="Proteomes" id="UP000195221"/>
    </source>
</evidence>
<keyword evidence="6 19" id="KW-0812">Transmembrane</keyword>
<organism evidence="23 24">
    <name type="scientific">Caballeronia sordidicola</name>
    <name type="common">Burkholderia sordidicola</name>
    <dbReference type="NCBI Taxonomy" id="196367"/>
    <lineage>
        <taxon>Bacteria</taxon>
        <taxon>Pseudomonadati</taxon>
        <taxon>Pseudomonadota</taxon>
        <taxon>Betaproteobacteria</taxon>
        <taxon>Burkholderiales</taxon>
        <taxon>Burkholderiaceae</taxon>
        <taxon>Caballeronia</taxon>
    </lineage>
</organism>
<dbReference type="RefSeq" id="WP_062171951.1">
    <property type="nucleotide sequence ID" value="NZ_MSRG01000024.1"/>
</dbReference>
<dbReference type="GO" id="GO:0004713">
    <property type="term" value="F:protein tyrosine kinase activity"/>
    <property type="evidence" value="ECO:0007669"/>
    <property type="project" value="UniProtKB-KW"/>
</dbReference>
<keyword evidence="9" id="KW-0067">ATP-binding</keyword>
<comment type="subcellular location">
    <subcellularLocation>
        <location evidence="1">Cell inner membrane</location>
        <topology evidence="1">Multi-pass membrane protein</topology>
    </subcellularLocation>
</comment>
<dbReference type="InterPro" id="IPR003856">
    <property type="entry name" value="LPS_length_determ_N"/>
</dbReference>
<evidence type="ECO:0000256" key="12">
    <source>
        <dbReference type="ARBA" id="ARBA00023137"/>
    </source>
</evidence>
<evidence type="ECO:0000256" key="8">
    <source>
        <dbReference type="ARBA" id="ARBA00022777"/>
    </source>
</evidence>
<dbReference type="Pfam" id="PF13807">
    <property type="entry name" value="GNVR"/>
    <property type="match status" value="1"/>
</dbReference>
<evidence type="ECO:0000256" key="6">
    <source>
        <dbReference type="ARBA" id="ARBA00022692"/>
    </source>
</evidence>
<dbReference type="CDD" id="cd05387">
    <property type="entry name" value="BY-kinase"/>
    <property type="match status" value="1"/>
</dbReference>
<keyword evidence="7" id="KW-0547">Nucleotide-binding</keyword>
<dbReference type="InterPro" id="IPR005702">
    <property type="entry name" value="Wzc-like_C"/>
</dbReference>
<evidence type="ECO:0000259" key="20">
    <source>
        <dbReference type="Pfam" id="PF02706"/>
    </source>
</evidence>
<comment type="catalytic activity">
    <reaction evidence="14">
        <text>L-tyrosyl-[protein] + ATP = O-phospho-L-tyrosyl-[protein] + ADP + H(+)</text>
        <dbReference type="Rhea" id="RHEA:10596"/>
        <dbReference type="Rhea" id="RHEA-COMP:10136"/>
        <dbReference type="Rhea" id="RHEA-COMP:20101"/>
        <dbReference type="ChEBI" id="CHEBI:15378"/>
        <dbReference type="ChEBI" id="CHEBI:30616"/>
        <dbReference type="ChEBI" id="CHEBI:46858"/>
        <dbReference type="ChEBI" id="CHEBI:61978"/>
        <dbReference type="ChEBI" id="CHEBI:456216"/>
    </reaction>
</comment>
<evidence type="ECO:0000256" key="13">
    <source>
        <dbReference type="ARBA" id="ARBA00023169"/>
    </source>
</evidence>
<sequence>MKTEITHTPAKMSPVEELDLVRYLDVLLANRRLIGAVTAITLAIGAAYAVITPPVYEADMMIQVEDNGVSAGSLLGDASALFDVKTQAAAELEILRSRMVIGKAVDTLQLYIDAKPKYFPVVGAWIAGRNKGMSTPGLFGKGGYVWGAESLQLATFDVPKAVEGEALTLTALGNGDYQLDYPDLDRPIKGHVGVALQVTQQIGTIRLLVTELHAKPGGQFTLVRNSQPKTVSNLQLNLDIEPKGKQSGIIGATLRGKDPALTASIVNQIGQEYVTQNVERKTAEAQSSLTYLESQMPRLKAKLSESEERYNALRNRSGTFNLSQEGTAFLQESVASDTSLLELKQKRAEMATRFAPGHPALRALDNQIAAVTAKSGNIASRMRALPDIEQESLRLMRDLQVDSDTYVNVVNNVERLKLVKAGKVGTVRQIDYANVPEEPVKPRKGMVLALAGMIGLMLGVAAAFLRDGLFGGLTDAHEIEQHTGMKVYGSVPFSPAQGVLAKNVEGRTAGVHLLAASHPNDAPIESLRSFRTALQFALLGAANNRVVITGPTPGIGKSFISANLAAVVSAAGKRVLLVDADLRKGYLNQYFGKARTCGLSDLLIETATFDQAVHRNVAPGLDFISTGAFPPNSADLVQNERMLRVLDQMSAQYDLVIVDTPPVLAVSDSVNIAAHCATVFLIGRFKRTTIGELLESNKQLEQVNVAVKGVIFNGLDAKGLRYGSKYGQYRYVAYEYGKTDKRTPK</sequence>
<comment type="caution">
    <text evidence="23">The sequence shown here is derived from an EMBL/GenBank/DDBJ whole genome shotgun (WGS) entry which is preliminary data.</text>
</comment>
<dbReference type="SUPFAM" id="SSF52540">
    <property type="entry name" value="P-loop containing nucleoside triphosphate hydrolases"/>
    <property type="match status" value="1"/>
</dbReference>
<evidence type="ECO:0000256" key="18">
    <source>
        <dbReference type="SAM" id="Coils"/>
    </source>
</evidence>
<evidence type="ECO:0000259" key="22">
    <source>
        <dbReference type="Pfam" id="PF13807"/>
    </source>
</evidence>
<dbReference type="GO" id="GO:0005524">
    <property type="term" value="F:ATP binding"/>
    <property type="evidence" value="ECO:0007669"/>
    <property type="project" value="UniProtKB-KW"/>
</dbReference>
<evidence type="ECO:0000256" key="7">
    <source>
        <dbReference type="ARBA" id="ARBA00022741"/>
    </source>
</evidence>
<keyword evidence="5" id="KW-0808">Transferase</keyword>
<dbReference type="PANTHER" id="PTHR32309">
    <property type="entry name" value="TYROSINE-PROTEIN KINASE"/>
    <property type="match status" value="1"/>
</dbReference>
<evidence type="ECO:0000256" key="4">
    <source>
        <dbReference type="ARBA" id="ARBA00022519"/>
    </source>
</evidence>
<evidence type="ECO:0000256" key="11">
    <source>
        <dbReference type="ARBA" id="ARBA00023136"/>
    </source>
</evidence>
<evidence type="ECO:0000256" key="14">
    <source>
        <dbReference type="ARBA" id="ARBA00053015"/>
    </source>
</evidence>
<dbReference type="Pfam" id="PF02706">
    <property type="entry name" value="Wzz"/>
    <property type="match status" value="1"/>
</dbReference>
<evidence type="ECO:0000256" key="5">
    <source>
        <dbReference type="ARBA" id="ARBA00022679"/>
    </source>
</evidence>
<dbReference type="Pfam" id="PF13614">
    <property type="entry name" value="AAA_31"/>
    <property type="match status" value="1"/>
</dbReference>
<name>A0A242N1C6_CABSO</name>
<dbReference type="InterPro" id="IPR025669">
    <property type="entry name" value="AAA_dom"/>
</dbReference>
<evidence type="ECO:0000256" key="17">
    <source>
        <dbReference type="ARBA" id="ARBA00081049"/>
    </source>
</evidence>
<keyword evidence="13" id="KW-0270">Exopolysaccharide synthesis</keyword>
<dbReference type="InterPro" id="IPR027417">
    <property type="entry name" value="P-loop_NTPase"/>
</dbReference>
<keyword evidence="12" id="KW-0829">Tyrosine-protein kinase</keyword>
<evidence type="ECO:0000256" key="15">
    <source>
        <dbReference type="ARBA" id="ARBA00054296"/>
    </source>
</evidence>
<proteinExistence type="inferred from homology"/>
<feature type="coiled-coil region" evidence="18">
    <location>
        <begin position="289"/>
        <end position="316"/>
    </location>
</feature>
<evidence type="ECO:0000256" key="9">
    <source>
        <dbReference type="ARBA" id="ARBA00022840"/>
    </source>
</evidence>
<keyword evidence="4" id="KW-0997">Cell inner membrane</keyword>
<evidence type="ECO:0000256" key="1">
    <source>
        <dbReference type="ARBA" id="ARBA00004429"/>
    </source>
</evidence>
<evidence type="ECO:0000256" key="2">
    <source>
        <dbReference type="ARBA" id="ARBA00008883"/>
    </source>
</evidence>
<dbReference type="FunFam" id="3.40.50.300:FF:000527">
    <property type="entry name" value="Tyrosine-protein kinase etk"/>
    <property type="match status" value="1"/>
</dbReference>
<dbReference type="Gene3D" id="3.40.50.300">
    <property type="entry name" value="P-loop containing nucleotide triphosphate hydrolases"/>
    <property type="match status" value="1"/>
</dbReference>
<keyword evidence="3" id="KW-1003">Cell membrane</keyword>
<dbReference type="Proteomes" id="UP000195221">
    <property type="component" value="Unassembled WGS sequence"/>
</dbReference>
<evidence type="ECO:0000256" key="3">
    <source>
        <dbReference type="ARBA" id="ARBA00022475"/>
    </source>
</evidence>
<dbReference type="InterPro" id="IPR005700">
    <property type="entry name" value="EPS_ExoP-like"/>
</dbReference>
<evidence type="ECO:0000256" key="19">
    <source>
        <dbReference type="SAM" id="Phobius"/>
    </source>
</evidence>
<dbReference type="NCBIfam" id="TIGR01005">
    <property type="entry name" value="eps_transp_fam"/>
    <property type="match status" value="1"/>
</dbReference>
<dbReference type="EMBL" id="NBTZ01000030">
    <property type="protein sequence ID" value="OTP77478.1"/>
    <property type="molecule type" value="Genomic_DNA"/>
</dbReference>
<reference evidence="23 24" key="1">
    <citation type="submission" date="2017-03" db="EMBL/GenBank/DDBJ databases">
        <title>Genome analysis of strain PAMC 26577.</title>
        <authorList>
            <person name="Oh H.-M."/>
            <person name="Yang J.-A."/>
        </authorList>
    </citation>
    <scope>NUCLEOTIDE SEQUENCE [LARGE SCALE GENOMIC DNA]</scope>
    <source>
        <strain evidence="23 24">PAMC 26577</strain>
    </source>
</reference>
<feature type="domain" description="AAA" evidence="21">
    <location>
        <begin position="554"/>
        <end position="670"/>
    </location>
</feature>
<keyword evidence="11 19" id="KW-0472">Membrane</keyword>
<dbReference type="InterPro" id="IPR032807">
    <property type="entry name" value="GNVR"/>
</dbReference>
<protein>
    <recommendedName>
        <fullName evidence="16">Putative tyrosine-protein kinase EpsB</fullName>
    </recommendedName>
    <alternativeName>
        <fullName evidence="17">EPS I polysaccharide export protein EpsB</fullName>
    </alternativeName>
</protein>
<feature type="domain" description="Polysaccharide chain length determinant N-terminal" evidence="20">
    <location>
        <begin position="16"/>
        <end position="108"/>
    </location>
</feature>
<evidence type="ECO:0000259" key="21">
    <source>
        <dbReference type="Pfam" id="PF13614"/>
    </source>
</evidence>